<evidence type="ECO:0000313" key="4">
    <source>
        <dbReference type="EMBL" id="MCC2254424.1"/>
    </source>
</evidence>
<dbReference type="PANTHER" id="PTHR43479:SF7">
    <property type="entry name" value="TETR-FAMILY TRANSCRIPTIONAL REGULATOR"/>
    <property type="match status" value="1"/>
</dbReference>
<protein>
    <submittedName>
        <fullName evidence="4">TetR/AcrR family transcriptional regulator</fullName>
    </submittedName>
</protein>
<name>A0ABS8FXW5_9FIRM</name>
<gene>
    <name evidence="4" type="ORF">LKD70_08340</name>
</gene>
<dbReference type="InterPro" id="IPR009057">
    <property type="entry name" value="Homeodomain-like_sf"/>
</dbReference>
<dbReference type="PANTHER" id="PTHR43479">
    <property type="entry name" value="ACREF/ENVCD OPERON REPRESSOR-RELATED"/>
    <property type="match status" value="1"/>
</dbReference>
<sequence>MEDKRITKTKRSLKSAMISMLGREDFEHISITELCREAEISRITFYSHYNDKYALLDEIFDDMLKVGMDDYYRRQRENNPARKLAAGYVNMLDSILKLYYDRFDFFQHTNPETNPYLASRFYSIVLEMVEMHTTHLKKRLKLKYSPKKIAGFVCYGMLGFVNESHEENTPLDQIGEEARRLLTDLLKSGILTESERRDQNGA</sequence>
<organism evidence="4 5">
    <name type="scientific">Ruminococcus turbiniformis</name>
    <dbReference type="NCBI Taxonomy" id="2881258"/>
    <lineage>
        <taxon>Bacteria</taxon>
        <taxon>Bacillati</taxon>
        <taxon>Bacillota</taxon>
        <taxon>Clostridia</taxon>
        <taxon>Eubacteriales</taxon>
        <taxon>Oscillospiraceae</taxon>
        <taxon>Ruminococcus</taxon>
    </lineage>
</organism>
<dbReference type="RefSeq" id="WP_227707562.1">
    <property type="nucleotide sequence ID" value="NZ_JAJEQX010000012.1"/>
</dbReference>
<comment type="caution">
    <text evidence="4">The sequence shown here is derived from an EMBL/GenBank/DDBJ whole genome shotgun (WGS) entry which is preliminary data.</text>
</comment>
<keyword evidence="5" id="KW-1185">Reference proteome</keyword>
<evidence type="ECO:0000259" key="3">
    <source>
        <dbReference type="PROSITE" id="PS50977"/>
    </source>
</evidence>
<evidence type="ECO:0000256" key="2">
    <source>
        <dbReference type="PROSITE-ProRule" id="PRU00335"/>
    </source>
</evidence>
<dbReference type="Gene3D" id="1.10.357.10">
    <property type="entry name" value="Tetracycline Repressor, domain 2"/>
    <property type="match status" value="1"/>
</dbReference>
<dbReference type="EMBL" id="JAJEQX010000012">
    <property type="protein sequence ID" value="MCC2254424.1"/>
    <property type="molecule type" value="Genomic_DNA"/>
</dbReference>
<dbReference type="InterPro" id="IPR050624">
    <property type="entry name" value="HTH-type_Tx_Regulator"/>
</dbReference>
<evidence type="ECO:0000256" key="1">
    <source>
        <dbReference type="ARBA" id="ARBA00023125"/>
    </source>
</evidence>
<proteinExistence type="predicted"/>
<evidence type="ECO:0000313" key="5">
    <source>
        <dbReference type="Proteomes" id="UP001198151"/>
    </source>
</evidence>
<dbReference type="PROSITE" id="PS50977">
    <property type="entry name" value="HTH_TETR_2"/>
    <property type="match status" value="1"/>
</dbReference>
<dbReference type="SUPFAM" id="SSF46689">
    <property type="entry name" value="Homeodomain-like"/>
    <property type="match status" value="1"/>
</dbReference>
<dbReference type="Proteomes" id="UP001198151">
    <property type="component" value="Unassembled WGS sequence"/>
</dbReference>
<feature type="domain" description="HTH tetR-type" evidence="3">
    <location>
        <begin position="7"/>
        <end position="67"/>
    </location>
</feature>
<accession>A0ABS8FXW5</accession>
<keyword evidence="1 2" id="KW-0238">DNA-binding</keyword>
<dbReference type="InterPro" id="IPR001647">
    <property type="entry name" value="HTH_TetR"/>
</dbReference>
<feature type="DNA-binding region" description="H-T-H motif" evidence="2">
    <location>
        <begin position="30"/>
        <end position="49"/>
    </location>
</feature>
<reference evidence="4 5" key="1">
    <citation type="submission" date="2021-10" db="EMBL/GenBank/DDBJ databases">
        <title>Anaerobic single-cell dispensing facilitates the cultivation of human gut bacteria.</title>
        <authorList>
            <person name="Afrizal A."/>
        </authorList>
    </citation>
    <scope>NUCLEOTIDE SEQUENCE [LARGE SCALE GENOMIC DNA]</scope>
    <source>
        <strain evidence="4 5">CLA-AA-H200</strain>
    </source>
</reference>